<keyword evidence="3" id="KW-0233">DNA recombination</keyword>
<gene>
    <name evidence="6" type="ORF">AT274_28405</name>
    <name evidence="5" type="ORF">TQ94_19160</name>
</gene>
<dbReference type="InterPro" id="IPR011010">
    <property type="entry name" value="DNA_brk_join_enz"/>
</dbReference>
<name>A0A0J6Z5K4_BACCE</name>
<dbReference type="SUPFAM" id="SSF56349">
    <property type="entry name" value="DNA breaking-rejoining enzymes"/>
    <property type="match status" value="1"/>
</dbReference>
<dbReference type="Proteomes" id="UP000036243">
    <property type="component" value="Unassembled WGS sequence"/>
</dbReference>
<evidence type="ECO:0000256" key="1">
    <source>
        <dbReference type="ARBA" id="ARBA00008857"/>
    </source>
</evidence>
<dbReference type="Proteomes" id="UP000075591">
    <property type="component" value="Unassembled WGS sequence"/>
</dbReference>
<dbReference type="InterPro" id="IPR050090">
    <property type="entry name" value="Tyrosine_recombinase_XerCD"/>
</dbReference>
<dbReference type="Gene3D" id="1.10.150.130">
    <property type="match status" value="1"/>
</dbReference>
<evidence type="ECO:0000313" key="8">
    <source>
        <dbReference type="Proteomes" id="UP000075591"/>
    </source>
</evidence>
<comment type="similarity">
    <text evidence="1">Belongs to the 'phage' integrase family.</text>
</comment>
<dbReference type="AlphaFoldDB" id="A0A0J6Z5K4"/>
<evidence type="ECO:0000259" key="4">
    <source>
        <dbReference type="PROSITE" id="PS51898"/>
    </source>
</evidence>
<dbReference type="CDD" id="cd00397">
    <property type="entry name" value="DNA_BRE_C"/>
    <property type="match status" value="1"/>
</dbReference>
<dbReference type="GO" id="GO:0006310">
    <property type="term" value="P:DNA recombination"/>
    <property type="evidence" value="ECO:0007669"/>
    <property type="project" value="UniProtKB-KW"/>
</dbReference>
<dbReference type="InterPro" id="IPR002104">
    <property type="entry name" value="Integrase_catalytic"/>
</dbReference>
<evidence type="ECO:0000256" key="2">
    <source>
        <dbReference type="ARBA" id="ARBA00023125"/>
    </source>
</evidence>
<proteinExistence type="inferred from homology"/>
<dbReference type="EMBL" id="LOMT01000009">
    <property type="protein sequence ID" value="KXY03428.1"/>
    <property type="molecule type" value="Genomic_DNA"/>
</dbReference>
<dbReference type="PANTHER" id="PTHR30349">
    <property type="entry name" value="PHAGE INTEGRASE-RELATED"/>
    <property type="match status" value="1"/>
</dbReference>
<dbReference type="Gene3D" id="1.10.443.10">
    <property type="entry name" value="Intergrase catalytic core"/>
    <property type="match status" value="1"/>
</dbReference>
<evidence type="ECO:0000313" key="7">
    <source>
        <dbReference type="Proteomes" id="UP000036243"/>
    </source>
</evidence>
<dbReference type="PANTHER" id="PTHR30349:SF64">
    <property type="entry name" value="PROPHAGE INTEGRASE INTD-RELATED"/>
    <property type="match status" value="1"/>
</dbReference>
<feature type="domain" description="Tyr recombinase" evidence="4">
    <location>
        <begin position="172"/>
        <end position="371"/>
    </location>
</feature>
<dbReference type="EMBL" id="JYFW01000035">
    <property type="protein sequence ID" value="KMP15570.1"/>
    <property type="molecule type" value="Genomic_DNA"/>
</dbReference>
<dbReference type="PROSITE" id="PS51898">
    <property type="entry name" value="TYR_RECOMBINASE"/>
    <property type="match status" value="1"/>
</dbReference>
<organism evidence="6 8">
    <name type="scientific">Bacillus cereus</name>
    <dbReference type="NCBI Taxonomy" id="1396"/>
    <lineage>
        <taxon>Bacteria</taxon>
        <taxon>Bacillati</taxon>
        <taxon>Bacillota</taxon>
        <taxon>Bacilli</taxon>
        <taxon>Bacillales</taxon>
        <taxon>Bacillaceae</taxon>
        <taxon>Bacillus</taxon>
        <taxon>Bacillus cereus group</taxon>
    </lineage>
</organism>
<dbReference type="GO" id="GO:0003677">
    <property type="term" value="F:DNA binding"/>
    <property type="evidence" value="ECO:0007669"/>
    <property type="project" value="UniProtKB-KW"/>
</dbReference>
<sequence length="383" mass="45531">MKHENTYGLKVKKASNGQILRYLIVEDGIPVPEVCLWLDFVSINSYLTGERYAYALLRYLRYLKRINIHYKDVTKQRVIEEYVKQLLGLNEKILNVDTNMTYTAVKMNVSVLKSFYYWLEDNMKVMHNPITYESKDIKNIKFKEIKFLYGQIWEFNVEQTILSRLTYKQKRNHLKWYSEEEKENISKFLPTLRDKLIFQISVETGMRIGEILGLRLGDFDPHNNWLSVIKRDNIKNQAKAKTKERDVPIYETLSEQIQIYKENERRKSDIYYSEYLFLNHKGKYKGEPLKARNFLHILKSAAEKSGMKRSEIRTHSGRSTRAQELVEIMREHPELGVTEGLILEELGWSSVRSLKVYEKGYTKKQRKKVMDKIRTIVIKQSDE</sequence>
<keyword evidence="2" id="KW-0238">DNA-binding</keyword>
<accession>A0A0J6Z5K4</accession>
<reference evidence="5 7" key="1">
    <citation type="submission" date="2015-02" db="EMBL/GenBank/DDBJ databases">
        <title>Evolution of B. cereus sensu lato: Distribution, horizontal transfer and duplication of chromosomal virulence genes.</title>
        <authorList>
            <person name="Boehm M.-E."/>
            <person name="Huptas C."/>
            <person name="Krey V.M."/>
            <person name="Scherer S."/>
        </authorList>
    </citation>
    <scope>NUCLEOTIDE SEQUENCE [LARGE SCALE GENOMIC DNA]</scope>
    <source>
        <strain evidence="5 7">#17</strain>
    </source>
</reference>
<protein>
    <submittedName>
        <fullName evidence="6">Integrase</fullName>
    </submittedName>
</protein>
<dbReference type="GO" id="GO:0015074">
    <property type="term" value="P:DNA integration"/>
    <property type="evidence" value="ECO:0007669"/>
    <property type="project" value="InterPro"/>
</dbReference>
<dbReference type="RefSeq" id="WP_017561196.1">
    <property type="nucleotide sequence ID" value="NZ_AP022886.1"/>
</dbReference>
<dbReference type="PATRIC" id="fig|1396.438.peg.3841"/>
<reference evidence="6 8" key="2">
    <citation type="submission" date="2015-12" db="EMBL/GenBank/DDBJ databases">
        <title>Bacillus cereus Group isolate.</title>
        <authorList>
            <person name="Kovac J."/>
        </authorList>
    </citation>
    <scope>NUCLEOTIDE SEQUENCE [LARGE SCALE GENOMIC DNA]</scope>
    <source>
        <strain evidence="6 8">FSL W8-0275</strain>
    </source>
</reference>
<dbReference type="InterPro" id="IPR010998">
    <property type="entry name" value="Integrase_recombinase_N"/>
</dbReference>
<dbReference type="InterPro" id="IPR013762">
    <property type="entry name" value="Integrase-like_cat_sf"/>
</dbReference>
<dbReference type="Pfam" id="PF00589">
    <property type="entry name" value="Phage_integrase"/>
    <property type="match status" value="1"/>
</dbReference>
<evidence type="ECO:0000313" key="6">
    <source>
        <dbReference type="EMBL" id="KXY03428.1"/>
    </source>
</evidence>
<evidence type="ECO:0000256" key="3">
    <source>
        <dbReference type="ARBA" id="ARBA00023172"/>
    </source>
</evidence>
<evidence type="ECO:0000313" key="5">
    <source>
        <dbReference type="EMBL" id="KMP15570.1"/>
    </source>
</evidence>
<comment type="caution">
    <text evidence="6">The sequence shown here is derived from an EMBL/GenBank/DDBJ whole genome shotgun (WGS) entry which is preliminary data.</text>
</comment>